<evidence type="ECO:0000313" key="1">
    <source>
        <dbReference type="EMBL" id="KAH7903905.1"/>
    </source>
</evidence>
<keyword evidence="2" id="KW-1185">Reference proteome</keyword>
<dbReference type="EMBL" id="MU268700">
    <property type="protein sequence ID" value="KAH7903905.1"/>
    <property type="molecule type" value="Genomic_DNA"/>
</dbReference>
<gene>
    <name evidence="1" type="ORF">BJ138DRAFT_1119935</name>
</gene>
<reference evidence="1" key="1">
    <citation type="journal article" date="2021" name="New Phytol.">
        <title>Evolutionary innovations through gain and loss of genes in the ectomycorrhizal Boletales.</title>
        <authorList>
            <person name="Wu G."/>
            <person name="Miyauchi S."/>
            <person name="Morin E."/>
            <person name="Kuo A."/>
            <person name="Drula E."/>
            <person name="Varga T."/>
            <person name="Kohler A."/>
            <person name="Feng B."/>
            <person name="Cao Y."/>
            <person name="Lipzen A."/>
            <person name="Daum C."/>
            <person name="Hundley H."/>
            <person name="Pangilinan J."/>
            <person name="Johnson J."/>
            <person name="Barry K."/>
            <person name="LaButti K."/>
            <person name="Ng V."/>
            <person name="Ahrendt S."/>
            <person name="Min B."/>
            <person name="Choi I.G."/>
            <person name="Park H."/>
            <person name="Plett J.M."/>
            <person name="Magnuson J."/>
            <person name="Spatafora J.W."/>
            <person name="Nagy L.G."/>
            <person name="Henrissat B."/>
            <person name="Grigoriev I.V."/>
            <person name="Yang Z.L."/>
            <person name="Xu J."/>
            <person name="Martin F.M."/>
        </authorList>
    </citation>
    <scope>NUCLEOTIDE SEQUENCE</scope>
    <source>
        <strain evidence="1">ATCC 28755</strain>
    </source>
</reference>
<proteinExistence type="predicted"/>
<organism evidence="1 2">
    <name type="scientific">Hygrophoropsis aurantiaca</name>
    <dbReference type="NCBI Taxonomy" id="72124"/>
    <lineage>
        <taxon>Eukaryota</taxon>
        <taxon>Fungi</taxon>
        <taxon>Dikarya</taxon>
        <taxon>Basidiomycota</taxon>
        <taxon>Agaricomycotina</taxon>
        <taxon>Agaricomycetes</taxon>
        <taxon>Agaricomycetidae</taxon>
        <taxon>Boletales</taxon>
        <taxon>Coniophorineae</taxon>
        <taxon>Hygrophoropsidaceae</taxon>
        <taxon>Hygrophoropsis</taxon>
    </lineage>
</organism>
<dbReference type="Proteomes" id="UP000790377">
    <property type="component" value="Unassembled WGS sequence"/>
</dbReference>
<comment type="caution">
    <text evidence="1">The sequence shown here is derived from an EMBL/GenBank/DDBJ whole genome shotgun (WGS) entry which is preliminary data.</text>
</comment>
<protein>
    <submittedName>
        <fullName evidence="1">Uncharacterized protein</fullName>
    </submittedName>
</protein>
<accession>A0ACB7ZS43</accession>
<sequence length="347" mass="38260">MARLAAARAAKSQAKKSDNADFTPQASELEKSKSQRTWADNGFQYYTMLTVNYAGTERKAMTKAKEKAVWNDTKGPTRKRAASSVPQPEKVKQPRKHLEKDPGDTQCVDSEQPRSASPMQLQNRTGKRKPVKVTPELPADADEGDDDASDSNRSQVSDEDEIPSGDNDLEVLETKPSKLKATLLKEARLSFFYMPRFSFSKPKPSDDPPRLHSRSGSSAVSEQSFATGPPSEPEDNISSSDLEKPIATHYRKRSGEIDQAKMSKNTKTPVAVPSRHGKRELARNLEKPKWKAAVPKAPSSDGIMLSDASDSDVEVTGVTSAQGSQLGKRGEVELQWPETSRLRYNDD</sequence>
<feature type="non-terminal residue" evidence="1">
    <location>
        <position position="347"/>
    </location>
</feature>
<evidence type="ECO:0000313" key="2">
    <source>
        <dbReference type="Proteomes" id="UP000790377"/>
    </source>
</evidence>
<name>A0ACB7ZS43_9AGAM</name>